<evidence type="ECO:0000259" key="11">
    <source>
        <dbReference type="Pfam" id="PF01926"/>
    </source>
</evidence>
<keyword evidence="14" id="KW-1185">Reference proteome</keyword>
<comment type="function">
    <text evidence="8 9">GTPase that plays an essential role in the late steps of ribosome biogenesis.</text>
</comment>
<dbReference type="Proteomes" id="UP000322887">
    <property type="component" value="Chromosome"/>
</dbReference>
<feature type="binding site" evidence="8">
    <location>
        <begin position="190"/>
        <end position="197"/>
    </location>
    <ligand>
        <name>GTP</name>
        <dbReference type="ChEBI" id="CHEBI:37565"/>
        <label>2</label>
    </ligand>
</feature>
<feature type="domain" description="GTPase Der C-terminal KH-domain-like" evidence="12">
    <location>
        <begin position="361"/>
        <end position="441"/>
    </location>
</feature>
<dbReference type="InterPro" id="IPR016484">
    <property type="entry name" value="GTPase_Der"/>
</dbReference>
<dbReference type="NCBIfam" id="TIGR03594">
    <property type="entry name" value="GTPase_EngA"/>
    <property type="match status" value="1"/>
</dbReference>
<feature type="domain" description="G" evidence="11">
    <location>
        <begin position="5"/>
        <end position="121"/>
    </location>
</feature>
<comment type="subunit">
    <text evidence="8">Associates with the 50S ribosomal subunit.</text>
</comment>
<feature type="binding site" evidence="8">
    <location>
        <begin position="302"/>
        <end position="305"/>
    </location>
    <ligand>
        <name>GTP</name>
        <dbReference type="ChEBI" id="CHEBI:37565"/>
        <label>2</label>
    </ligand>
</feature>
<dbReference type="InterPro" id="IPR006073">
    <property type="entry name" value="GTP-bd"/>
</dbReference>
<dbReference type="Gene3D" id="3.40.50.300">
    <property type="entry name" value="P-loop containing nucleotide triphosphate hydrolases"/>
    <property type="match status" value="2"/>
</dbReference>
<name>A0ABX5YGY0_9PLAN</name>
<dbReference type="NCBIfam" id="TIGR00231">
    <property type="entry name" value="small_GTP"/>
    <property type="match status" value="2"/>
</dbReference>
<evidence type="ECO:0000256" key="5">
    <source>
        <dbReference type="ARBA" id="ARBA00022741"/>
    </source>
</evidence>
<dbReference type="InterPro" id="IPR005225">
    <property type="entry name" value="Small_GTP-bd"/>
</dbReference>
<evidence type="ECO:0000256" key="7">
    <source>
        <dbReference type="ARBA" id="ARBA00032345"/>
    </source>
</evidence>
<dbReference type="Pfam" id="PF14714">
    <property type="entry name" value="KH_dom-like"/>
    <property type="match status" value="1"/>
</dbReference>
<evidence type="ECO:0000313" key="13">
    <source>
        <dbReference type="EMBL" id="QEG14997.1"/>
    </source>
</evidence>
<sequence>MAIPKIAIVGRPNVGKSSIFNWLAGHRVAIVDPTAGVTRDRVTYLVHEKDRYFELVDTGGIGITDSDDLSEDIERQIQVGIDEADLILFVVDGSLGVVHLDEEVATRLRLIEKPKILCINKCDSTKTDDEAAQFFRLTNSPVVLTSVKGNRNRNELLDEIMKQLPPAEELEESEGDTLSADPELKIAIVGRRNVGKSTFINALAESERMIVSEVAGTTRDSVDIRFEFDDKSFLAIDTPGVRKRKSLANDIEFYGLTRAKRSIRRANVVLMFFDSQETVSKVDKQLVAEIDENHKPCIFVINKWDLGREKKMTSEKWDEYLTSQFRTMRHAPVAFVTAKDSRNIKQVINLAQTIYKQSRMRVSTGRLNKIVRAAIQNNQPPYSKNHRPKIYYATQVATEPPTIVLKCNDQKLFSESWKRYLSGVLREALPFKEIPIKIYYRPKDAKDESSPSLDMVEQDDFEAFEPGR</sequence>
<evidence type="ECO:0000256" key="2">
    <source>
        <dbReference type="ARBA" id="ARBA00020953"/>
    </source>
</evidence>
<dbReference type="PANTHER" id="PTHR43834:SF6">
    <property type="entry name" value="GTPASE DER"/>
    <property type="match status" value="1"/>
</dbReference>
<dbReference type="HAMAP" id="MF_00195">
    <property type="entry name" value="GTPase_Der"/>
    <property type="match status" value="1"/>
</dbReference>
<feature type="binding site" evidence="8">
    <location>
        <begin position="57"/>
        <end position="61"/>
    </location>
    <ligand>
        <name>GTP</name>
        <dbReference type="ChEBI" id="CHEBI:37565"/>
        <label>1</label>
    </ligand>
</feature>
<dbReference type="GeneID" id="98645502"/>
<evidence type="ECO:0000256" key="6">
    <source>
        <dbReference type="ARBA" id="ARBA00023134"/>
    </source>
</evidence>
<accession>A0ABX5YGY0</accession>
<dbReference type="InterPro" id="IPR032859">
    <property type="entry name" value="KH_dom-like"/>
</dbReference>
<keyword evidence="3 8" id="KW-0690">Ribosome biogenesis</keyword>
<dbReference type="SUPFAM" id="SSF52540">
    <property type="entry name" value="P-loop containing nucleoside triphosphate hydrolases"/>
    <property type="match status" value="2"/>
</dbReference>
<keyword evidence="6 8" id="KW-0342">GTP-binding</keyword>
<dbReference type="EMBL" id="CP042910">
    <property type="protein sequence ID" value="QEG14997.1"/>
    <property type="molecule type" value="Genomic_DNA"/>
</dbReference>
<evidence type="ECO:0000256" key="8">
    <source>
        <dbReference type="HAMAP-Rule" id="MF_00195"/>
    </source>
</evidence>
<proteinExistence type="inferred from homology"/>
<evidence type="ECO:0000256" key="4">
    <source>
        <dbReference type="ARBA" id="ARBA00022737"/>
    </source>
</evidence>
<feature type="binding site" evidence="8">
    <location>
        <begin position="237"/>
        <end position="241"/>
    </location>
    <ligand>
        <name>GTP</name>
        <dbReference type="ChEBI" id="CHEBI:37565"/>
        <label>2</label>
    </ligand>
</feature>
<feature type="binding site" evidence="8">
    <location>
        <begin position="10"/>
        <end position="17"/>
    </location>
    <ligand>
        <name>GTP</name>
        <dbReference type="ChEBI" id="CHEBI:37565"/>
        <label>1</label>
    </ligand>
</feature>
<feature type="domain" description="G" evidence="11">
    <location>
        <begin position="185"/>
        <end position="303"/>
    </location>
</feature>
<feature type="region of interest" description="Disordered" evidence="10">
    <location>
        <begin position="444"/>
        <end position="468"/>
    </location>
</feature>
<evidence type="ECO:0000256" key="1">
    <source>
        <dbReference type="ARBA" id="ARBA00008279"/>
    </source>
</evidence>
<evidence type="ECO:0000259" key="12">
    <source>
        <dbReference type="Pfam" id="PF14714"/>
    </source>
</evidence>
<dbReference type="PANTHER" id="PTHR43834">
    <property type="entry name" value="GTPASE DER"/>
    <property type="match status" value="1"/>
</dbReference>
<evidence type="ECO:0000256" key="10">
    <source>
        <dbReference type="SAM" id="MobiDB-lite"/>
    </source>
</evidence>
<dbReference type="InterPro" id="IPR015946">
    <property type="entry name" value="KH_dom-like_a/b"/>
</dbReference>
<dbReference type="RefSeq" id="WP_002644205.1">
    <property type="nucleotide sequence ID" value="NZ_CP042910.1"/>
</dbReference>
<feature type="binding site" evidence="8">
    <location>
        <begin position="120"/>
        <end position="123"/>
    </location>
    <ligand>
        <name>GTP</name>
        <dbReference type="ChEBI" id="CHEBI:37565"/>
        <label>1</label>
    </ligand>
</feature>
<evidence type="ECO:0000313" key="14">
    <source>
        <dbReference type="Proteomes" id="UP000322887"/>
    </source>
</evidence>
<evidence type="ECO:0000256" key="3">
    <source>
        <dbReference type="ARBA" id="ARBA00022517"/>
    </source>
</evidence>
<keyword evidence="5 8" id="KW-0547">Nucleotide-binding</keyword>
<dbReference type="CDD" id="cd01895">
    <property type="entry name" value="EngA2"/>
    <property type="match status" value="1"/>
</dbReference>
<dbReference type="InterPro" id="IPR027417">
    <property type="entry name" value="P-loop_NTPase"/>
</dbReference>
<keyword evidence="4 9" id="KW-0677">Repeat</keyword>
<dbReference type="Gene3D" id="3.30.300.20">
    <property type="match status" value="1"/>
</dbReference>
<evidence type="ECO:0000256" key="9">
    <source>
        <dbReference type="RuleBase" id="RU004481"/>
    </source>
</evidence>
<organism evidence="13 14">
    <name type="scientific">Gimesia maris</name>
    <dbReference type="NCBI Taxonomy" id="122"/>
    <lineage>
        <taxon>Bacteria</taxon>
        <taxon>Pseudomonadati</taxon>
        <taxon>Planctomycetota</taxon>
        <taxon>Planctomycetia</taxon>
        <taxon>Planctomycetales</taxon>
        <taxon>Planctomycetaceae</taxon>
        <taxon>Gimesia</taxon>
    </lineage>
</organism>
<comment type="similarity">
    <text evidence="1 8 9">Belongs to the TRAFAC class TrmE-Era-EngA-EngB-Septin-like GTPase superfamily. EngA (Der) GTPase family.</text>
</comment>
<reference evidence="13 14" key="1">
    <citation type="submission" date="2019-08" db="EMBL/GenBank/DDBJ databases">
        <title>Deep-cultivation of Planctomycetes and their phenomic and genomic characterization uncovers novel biology.</title>
        <authorList>
            <person name="Wiegand S."/>
            <person name="Jogler M."/>
            <person name="Boedeker C."/>
            <person name="Pinto D."/>
            <person name="Vollmers J."/>
            <person name="Rivas-Marin E."/>
            <person name="Kohn T."/>
            <person name="Peeters S.H."/>
            <person name="Heuer A."/>
            <person name="Rast P."/>
            <person name="Oberbeckmann S."/>
            <person name="Bunk B."/>
            <person name="Jeske O."/>
            <person name="Meyerdierks A."/>
            <person name="Storesund J.E."/>
            <person name="Kallscheuer N."/>
            <person name="Luecker S."/>
            <person name="Lage O.M."/>
            <person name="Pohl T."/>
            <person name="Merkel B.J."/>
            <person name="Hornburger P."/>
            <person name="Mueller R.-W."/>
            <person name="Bruemmer F."/>
            <person name="Labrenz M."/>
            <person name="Spormann A.M."/>
            <person name="Op den Camp H."/>
            <person name="Overmann J."/>
            <person name="Amann R."/>
            <person name="Jetten M.S.M."/>
            <person name="Mascher T."/>
            <person name="Medema M.H."/>
            <person name="Devos D.P."/>
            <person name="Kaster A.-K."/>
            <person name="Ovreas L."/>
            <person name="Rohde M."/>
            <person name="Galperin M.Y."/>
            <person name="Jogler C."/>
        </authorList>
    </citation>
    <scope>NUCLEOTIDE SEQUENCE [LARGE SCALE GENOMIC DNA]</scope>
    <source>
        <strain evidence="13 14">DSM 8797</strain>
    </source>
</reference>
<gene>
    <name evidence="8 13" type="primary">der</name>
    <name evidence="13" type="ORF">GmarT_08350</name>
</gene>
<protein>
    <recommendedName>
        <fullName evidence="2 8">GTPase Der</fullName>
    </recommendedName>
    <alternativeName>
        <fullName evidence="7 8">GTP-binding protein EngA</fullName>
    </alternativeName>
</protein>
<feature type="compositionally biased region" description="Acidic residues" evidence="10">
    <location>
        <begin position="456"/>
        <end position="468"/>
    </location>
</feature>
<dbReference type="PIRSF" id="PIRSF006485">
    <property type="entry name" value="GTP-binding_EngA"/>
    <property type="match status" value="1"/>
</dbReference>
<dbReference type="PRINTS" id="PR00326">
    <property type="entry name" value="GTP1OBG"/>
</dbReference>
<dbReference type="Pfam" id="PF01926">
    <property type="entry name" value="MMR_HSR1"/>
    <property type="match status" value="2"/>
</dbReference>
<dbReference type="CDD" id="cd01894">
    <property type="entry name" value="EngA1"/>
    <property type="match status" value="1"/>
</dbReference>